<gene>
    <name evidence="2" type="ORF">DVA86_33165</name>
</gene>
<dbReference type="Pfam" id="PF02624">
    <property type="entry name" value="YcaO"/>
    <property type="match status" value="1"/>
</dbReference>
<dbReference type="KEGG" id="sarm:DVA86_33165"/>
<dbReference type="EMBL" id="CP031320">
    <property type="protein sequence ID" value="AXK36692.1"/>
    <property type="molecule type" value="Genomic_DNA"/>
</dbReference>
<organism evidence="2 3">
    <name type="scientific">Streptomyces armeniacus</name>
    <dbReference type="NCBI Taxonomy" id="83291"/>
    <lineage>
        <taxon>Bacteria</taxon>
        <taxon>Bacillati</taxon>
        <taxon>Actinomycetota</taxon>
        <taxon>Actinomycetes</taxon>
        <taxon>Kitasatosporales</taxon>
        <taxon>Streptomycetaceae</taxon>
        <taxon>Streptomyces</taxon>
    </lineage>
</organism>
<dbReference type="Gene3D" id="3.30.160.660">
    <property type="match status" value="1"/>
</dbReference>
<keyword evidence="3" id="KW-1185">Reference proteome</keyword>
<dbReference type="Gene3D" id="3.30.40.250">
    <property type="match status" value="1"/>
</dbReference>
<reference evidence="2 3" key="1">
    <citation type="submission" date="2018-07" db="EMBL/GenBank/DDBJ databases">
        <title>Draft genome of the type strain Streptomyces armeniacus ATCC 15676.</title>
        <authorList>
            <person name="Labana P."/>
            <person name="Gosse J.T."/>
            <person name="Boddy C.N."/>
        </authorList>
    </citation>
    <scope>NUCLEOTIDE SEQUENCE [LARGE SCALE GENOMIC DNA]</scope>
    <source>
        <strain evidence="2 3">ATCC 15676</strain>
    </source>
</reference>
<dbReference type="PANTHER" id="PTHR37809:SF1">
    <property type="entry name" value="RIBOSOMAL PROTEIN S12 METHYLTHIOTRANSFERASE ACCESSORY FACTOR YCAO"/>
    <property type="match status" value="1"/>
</dbReference>
<dbReference type="NCBIfam" id="TIGR03604">
    <property type="entry name" value="TOMM_cyclo_SagD"/>
    <property type="match status" value="1"/>
</dbReference>
<dbReference type="RefSeq" id="WP_208883790.1">
    <property type="nucleotide sequence ID" value="NZ_CP031320.1"/>
</dbReference>
<accession>A0A345XYH6</accession>
<dbReference type="AlphaFoldDB" id="A0A345XYH6"/>
<name>A0A345XYH6_9ACTN</name>
<proteinExistence type="predicted"/>
<evidence type="ECO:0000259" key="1">
    <source>
        <dbReference type="PROSITE" id="PS51664"/>
    </source>
</evidence>
<dbReference type="PROSITE" id="PS51664">
    <property type="entry name" value="YCAO"/>
    <property type="match status" value="1"/>
</dbReference>
<dbReference type="Proteomes" id="UP000254425">
    <property type="component" value="Chromosome"/>
</dbReference>
<dbReference type="InterPro" id="IPR027624">
    <property type="entry name" value="TOMM_cyclo_SagD"/>
</dbReference>
<evidence type="ECO:0000313" key="3">
    <source>
        <dbReference type="Proteomes" id="UP000254425"/>
    </source>
</evidence>
<evidence type="ECO:0000313" key="2">
    <source>
        <dbReference type="EMBL" id="AXK36692.1"/>
    </source>
</evidence>
<dbReference type="InterPro" id="IPR003776">
    <property type="entry name" value="YcaO-like_dom"/>
</dbReference>
<dbReference type="PANTHER" id="PTHR37809">
    <property type="entry name" value="RIBOSOMAL PROTEIN S12 METHYLTHIOTRANSFERASE ACCESSORY FACTOR YCAO"/>
    <property type="match status" value="1"/>
</dbReference>
<sequence>MPQATPDAVESAEGTQLLPRSDNRILVRGWNHGAELAGGHASLAGRLLAAARGGCTPGELAALTGVPFVRVQALVERLLEQGLLEPSPLRRGPAAPLPAARALGAATEPGSVLDAVVTDDPALAEHLTAELRHRPGTPDFVVTGNAAELARRADGRAVNAVLPRHLVERDDDPAVRGVLTTGGRWACYWREHGRTVVTSDLSCSGPGYGLCLACLRLRERAGARSPRRGGDDGHRTVYAPGNVYAPPTAALLAHVLAGLRAGPPAAAGGAVLYELHHDRVRLSRVRGLPVCPACTPLAGGPYGDLLLTSPPRSLSPPETPAVHAARPDGAVRPPAAAPEDALSLEQITDRCRRSSDLPAPELAALLRDLGELYGRRGTVLRAIRPEVPAVAADCFHAVAADLADLRRISASNGQPQAYDAFGGAWTAAGAVQRCLGEAVERYCALVHGAARRVVWGAADELPDAVPVERFATLSPAELRDSGRDLRPASSRSRLGWVEGHSLTRARPVLVPAQLSFLAYTAAASEDAVQPGSNKGLAAGRSADRCVVHGLCELVEADALLIHFLNRSPVPEIGLGDTGIPRVDRVHRAVRAAGGRLRAWDFATDLAVPTVLVMLERHDGTGPVATFGMATRPDPANALEKAVLEALHATCWLTGEMAEAARAFPGVPTPEWVTAREQAKSLGASSAYLASLGWLLDREVRRPFREYAAGYPEVAHDPAAQRHGLVGALAAAGLEPVAVDLSTPDVRDATGLEVWRSIVPGLQPFSIGTLQARAGDRLFSVPVRMGYRSAPAAESDLNPLPHPCP</sequence>
<feature type="domain" description="YcaO" evidence="1">
    <location>
        <begin position="422"/>
        <end position="804"/>
    </location>
</feature>
<protein>
    <recommendedName>
        <fullName evidence="1">YcaO domain-containing protein</fullName>
    </recommendedName>
</protein>
<dbReference type="Gene3D" id="3.30.1330.230">
    <property type="match status" value="1"/>
</dbReference>